<dbReference type="Gene3D" id="3.40.50.2000">
    <property type="entry name" value="Glycogen Phosphorylase B"/>
    <property type="match status" value="5"/>
</dbReference>
<dbReference type="Pfam" id="PF21047">
    <property type="entry name" value="HEAT_Maestro"/>
    <property type="match status" value="1"/>
</dbReference>
<dbReference type="PROSITE" id="PS00375">
    <property type="entry name" value="UDPGT"/>
    <property type="match status" value="2"/>
</dbReference>
<evidence type="ECO:0000256" key="3">
    <source>
        <dbReference type="ARBA" id="ARBA00022679"/>
    </source>
</evidence>
<dbReference type="InterPro" id="IPR011989">
    <property type="entry name" value="ARM-like"/>
</dbReference>
<comment type="caution">
    <text evidence="10">The sequence shown here is derived from an EMBL/GenBank/DDBJ whole genome shotgun (WGS) entry which is preliminary data.</text>
</comment>
<evidence type="ECO:0008006" key="12">
    <source>
        <dbReference type="Google" id="ProtNLM"/>
    </source>
</evidence>
<evidence type="ECO:0000313" key="11">
    <source>
        <dbReference type="Proteomes" id="UP000824890"/>
    </source>
</evidence>
<dbReference type="Gene3D" id="1.25.10.10">
    <property type="entry name" value="Leucine-rich Repeat Variant"/>
    <property type="match status" value="1"/>
</dbReference>
<feature type="domain" description="Glycosyltransferase N-terminal" evidence="9">
    <location>
        <begin position="2136"/>
        <end position="2273"/>
    </location>
</feature>
<feature type="domain" description="MROH2B-like N-terminal HEAT-repeats" evidence="7">
    <location>
        <begin position="171"/>
        <end position="324"/>
    </location>
</feature>
<dbReference type="InterPro" id="IPR058980">
    <property type="entry name" value="Glyco_transf_N"/>
</dbReference>
<dbReference type="SUPFAM" id="SSF48371">
    <property type="entry name" value="ARM repeat"/>
    <property type="match status" value="2"/>
</dbReference>
<dbReference type="CDD" id="cd03784">
    <property type="entry name" value="GT1_Gtf-like"/>
    <property type="match status" value="2"/>
</dbReference>
<keyword evidence="4" id="KW-0677">Repeat</keyword>
<evidence type="ECO:0000259" key="8">
    <source>
        <dbReference type="Pfam" id="PF23227"/>
    </source>
</evidence>
<name>A0ABQ8A3Y2_BRANA</name>
<dbReference type="Pfam" id="PF26168">
    <property type="entry name" value="Glyco_transf_N"/>
    <property type="match status" value="1"/>
</dbReference>
<keyword evidence="11" id="KW-1185">Reference proteome</keyword>
<dbReference type="InterPro" id="IPR056282">
    <property type="entry name" value="MROH2B-like_N_HEAT"/>
</dbReference>
<proteinExistence type="inferred from homology"/>
<sequence>MPRNLVRFTSHPLTTANYWLNNNYQQRDDPKATGLTPDTVPVPGCRAWSSGKEATQIINQPPRASPPESDPDLDHKLRFRMASSSLGSSIPAPEAVQLLVSSLADDSSVVREASMASLRDIASLNPLLVLDVAMLCHVEEEGIDLTGLRESGGCCSVMAFSVGALEIGESDEAFMGKLAKIATAEIISSKELNADWQRQASGLLVSIGTHFPDLMMEELFLHLSGPASASPAMVQILLILPLLMFTPRLKDVLSRVLPILGNVRDVHRPIFANAFKCWSQAVWLYITDLTSDSPLDSDVIFELLLRVWTTSRDHKVRVSTVEALDGRSYHADTTEVSITKLIPAILELYKKDHDDALLATCSLYNLLNASLLSESGPPLLEFEDLTIVLSTLLPVISINSENKRHSGSSVGRKAYNEVQRCFLTVGLVYPEDLFTFLLNKCKLKEDHLTFGALCVLKHLLPRLLEAWHSKRPLLIEAARSLLDEQIDRGHGFTLLSGRSIWELFVEYLVRHSAIGEIDNLKAKGEPISPTQLRAVCGKGLLLLTVTIPEMEVCRCISELCRRRSSTTPMLIECKARADIPSPEELFTRLVVLLHNPLAKEQLATQILTVLNYLSPLFPKNISMFWQDENHWMSLTMLTGLYLLEMLLQNNTIFILRMRPCSTSTPKVNDRAYVRDKIDWMYEQADISIPANRLGLAKAMGLVAASHLDTVLEKLKVILDNVGKRSYLSSLRAIKQKTVMIHAALALMYGYAAKYAPSSVIEARIDALVGTNMLSRLLHVRQQTAKQAVITAIDLLGRAVINASESGATFPLKRRDMMLDYVLTLMGRDENEGFAESSLELLHTQALALNACTTLVSVEPKLTVETRNRVMKATLGFFALPNDPSDVIGPLIDNLVSLLCAILLTSGEDGRSRAEQLLHLLRQLDQYVSSPVDYQRKRGCMAVHEMLLKFRKLCVAGYCALGCSGDCPHRKYVDRTVFLFPDREVLCLGDRVITYLPRCADTNSEVRKISAQILDQFFSISLSLPKAALSSGLDSEKSYKALSSLEDVIAILKSDASIDPSEVFNRIVSSICALLTVDELVAALHSCTPAICDKIRQSAEGAIQAVTEFVSRRGSQLNDNDISRTTQSLLSAAVHITEKSLRVEAIGAISALAENTQSSIVFSEVLATAGKDIVTKDITRMRGGWPMQDAFYAFSQHTELSVSFMEHLISVLNRSSLVKADSHKDSHKGDNTSSSSETHVEDELLQAAIFALTAFFRGGGKTGKKAVEKSYSSVVGALTLQLGSCHGLASAGQQDPLRVLLTSFQAFCECVGDLEMGKILARSGEQREKEKWVDLIGDIAGCISIKRPKEVQHICIILTKALNRPQRFQREAAAAALSEFIRYSGDFSSVMEEMVEALCRHVSDDSPTVRRLCLRGLVQMPSACMNHYTTQVIGVILALLDDLDESVQLTAVSCLLMVTESASNDAVEPILLNLSVRLRNLQISMDPKMRANAFAAFGAACLCQRLPRKQGPVKHWPLNQFPCGIRGNKSDIGTRLCTICLPWKHICNLPLTQLKELVLGLNESHGPFIWVIRGREKNKELVEWILESRFAERIKDTGLLVKGLSPQMIRKRRWKINGLAHEVAEEGGSSHSNITSLLEDIMQQRGVTITIVTTPHNANRFKSVLNRAIQSGLPIHLVEVKFPSQESSSSEVHENIDLLDSLGASMPFFKSIIMLEEPVENLFKEIEPRPSCIIADMCLPFTNRIAKNFGIPKIIFHGMCCFNLLCMHIMRQHYEFLDTIESDKEYFTVPNFPDKAEFTKSQIPMITQGAGVWKEILDGIDDGDNTSYGVIVNTFEELEPAYVRDYKKVKEGRVWSIGPVSLCNKEGVDQAERGNKAAIDQEECVKWLDSKEEGSVLYICLGSICNLPLSQLKELGLGLEESQRPFIWVIRGWEKYAELLEWLSGSGFKERIKERGLLIRGWSPQMLILSHPAVGGFLTHCGWNSTLEGITSGVPLLTWPLFGDQFCNEKLAVQVLKVGVRAGVEDSMSWGEEEKIGVLVDKEGVKKAVEELMGDSDEAIERRARVKELGKLAHKARGVTITIVTTPQNEARFKNILSRAIQSGLPIRLEHVKITFQEVGLLEEHENVDSLDSMELIVPFFKAVNMVEEPVMKLMEEMKPKPTCLISDFCLPYTSKIAKKLNIPKIVFHGVSSFCLLCMHILHRNLEILEALKSDKERFLVPNFPDRVEFTKPQVEADDTSYGVIINTFQELESAYVKDYKEARAGKVWSIGPVSLCNKVGVDKAQRGKQAAIDQDECLKWLDSKEKRSVLYVCLGSICNVPLAQLKELGLGLEESQRPFIWVIRGWEKYNELAEWFLESGFEERNKERGLLIKGWSPQILILSHPAVGGFLTHCGWNSTLEGITSGVPLITWPLFGDQFCNQKLVVEVLKAGVSVGVEEVMRFGEEEKIGVLVDREGVKKAVEDLMGESEEGKERRKRVKELGELAHKAVEEEGSSHSNITCFLEDMVQVAQSKK</sequence>
<dbReference type="Pfam" id="PF23221">
    <property type="entry name" value="HEAT_MROH2B_1st"/>
    <property type="match status" value="1"/>
</dbReference>
<protein>
    <recommendedName>
        <fullName evidence="12">Glycosyltransferase</fullName>
    </recommendedName>
</protein>
<dbReference type="Pfam" id="PF23227">
    <property type="entry name" value="HEAT_MROH2B_C"/>
    <property type="match status" value="1"/>
</dbReference>
<evidence type="ECO:0000256" key="1">
    <source>
        <dbReference type="ARBA" id="ARBA00009995"/>
    </source>
</evidence>
<dbReference type="EMBL" id="JAGKQM010000014">
    <property type="protein sequence ID" value="KAH0886943.1"/>
    <property type="molecule type" value="Genomic_DNA"/>
</dbReference>
<evidence type="ECO:0000259" key="7">
    <source>
        <dbReference type="Pfam" id="PF23221"/>
    </source>
</evidence>
<evidence type="ECO:0000259" key="9">
    <source>
        <dbReference type="Pfam" id="PF26168"/>
    </source>
</evidence>
<feature type="domain" description="MROH2B-like HEAT-repeats" evidence="6">
    <location>
        <begin position="667"/>
        <end position="879"/>
    </location>
</feature>
<dbReference type="PANTHER" id="PTHR23120:SF0">
    <property type="entry name" value="MAESTRO HEAT-LIKE REPEAT FAMILY MEMBER 1"/>
    <property type="match status" value="1"/>
</dbReference>
<evidence type="ECO:0000259" key="6">
    <source>
        <dbReference type="Pfam" id="PF23210"/>
    </source>
</evidence>
<evidence type="ECO:0000256" key="4">
    <source>
        <dbReference type="ARBA" id="ARBA00022737"/>
    </source>
</evidence>
<dbReference type="SUPFAM" id="SSF53756">
    <property type="entry name" value="UDP-Glycosyltransferase/glycogen phosphorylase"/>
    <property type="match status" value="3"/>
</dbReference>
<dbReference type="InterPro" id="IPR048465">
    <property type="entry name" value="Maestro-like_HEAT"/>
</dbReference>
<keyword evidence="2" id="KW-0328">Glycosyltransferase</keyword>
<comment type="similarity">
    <text evidence="1">Belongs to the UDP-glycosyltransferase family.</text>
</comment>
<dbReference type="InterPro" id="IPR002213">
    <property type="entry name" value="UDP_glucos_trans"/>
</dbReference>
<dbReference type="Proteomes" id="UP000824890">
    <property type="component" value="Unassembled WGS sequence"/>
</dbReference>
<dbReference type="InterPro" id="IPR055406">
    <property type="entry name" value="HEAT_Maestro"/>
</dbReference>
<keyword evidence="3" id="KW-0808">Transferase</keyword>
<dbReference type="PANTHER" id="PTHR23120">
    <property type="entry name" value="MAESTRO-RELATED HEAT DOMAIN-CONTAINING"/>
    <property type="match status" value="1"/>
</dbReference>
<evidence type="ECO:0000256" key="2">
    <source>
        <dbReference type="ARBA" id="ARBA00022676"/>
    </source>
</evidence>
<accession>A0ABQ8A3Y2</accession>
<feature type="domain" description="Maestro-like HEAT-repeats" evidence="5">
    <location>
        <begin position="982"/>
        <end position="1161"/>
    </location>
</feature>
<dbReference type="InterPro" id="IPR055408">
    <property type="entry name" value="HEAT_MROH2B-like"/>
</dbReference>
<dbReference type="InterPro" id="IPR045206">
    <property type="entry name" value="Maestro_heat-like_prot"/>
</dbReference>
<dbReference type="Pfam" id="PF23210">
    <property type="entry name" value="HEAT_Maestro_2"/>
    <property type="match status" value="2"/>
</dbReference>
<dbReference type="Pfam" id="PF00201">
    <property type="entry name" value="UDPGT"/>
    <property type="match status" value="2"/>
</dbReference>
<dbReference type="InterPro" id="IPR016024">
    <property type="entry name" value="ARM-type_fold"/>
</dbReference>
<feature type="domain" description="MROH2B-like HEAT-repeats" evidence="6">
    <location>
        <begin position="332"/>
        <end position="482"/>
    </location>
</feature>
<dbReference type="InterPro" id="IPR035595">
    <property type="entry name" value="UDP_glycos_trans_CS"/>
</dbReference>
<evidence type="ECO:0000259" key="5">
    <source>
        <dbReference type="Pfam" id="PF21047"/>
    </source>
</evidence>
<evidence type="ECO:0000313" key="10">
    <source>
        <dbReference type="EMBL" id="KAH0886943.1"/>
    </source>
</evidence>
<reference evidence="10 11" key="1">
    <citation type="submission" date="2021-05" db="EMBL/GenBank/DDBJ databases">
        <title>Genome Assembly of Synthetic Allotetraploid Brassica napus Reveals Homoeologous Exchanges between Subgenomes.</title>
        <authorList>
            <person name="Davis J.T."/>
        </authorList>
    </citation>
    <scope>NUCLEOTIDE SEQUENCE [LARGE SCALE GENOMIC DNA]</scope>
    <source>
        <strain evidence="11">cv. Da-Ae</strain>
        <tissue evidence="10">Seedling</tissue>
    </source>
</reference>
<organism evidence="10 11">
    <name type="scientific">Brassica napus</name>
    <name type="common">Rape</name>
    <dbReference type="NCBI Taxonomy" id="3708"/>
    <lineage>
        <taxon>Eukaryota</taxon>
        <taxon>Viridiplantae</taxon>
        <taxon>Streptophyta</taxon>
        <taxon>Embryophyta</taxon>
        <taxon>Tracheophyta</taxon>
        <taxon>Spermatophyta</taxon>
        <taxon>Magnoliopsida</taxon>
        <taxon>eudicotyledons</taxon>
        <taxon>Gunneridae</taxon>
        <taxon>Pentapetalae</taxon>
        <taxon>rosids</taxon>
        <taxon>malvids</taxon>
        <taxon>Brassicales</taxon>
        <taxon>Brassicaceae</taxon>
        <taxon>Brassiceae</taxon>
        <taxon>Brassica</taxon>
    </lineage>
</organism>
<feature type="domain" description="Maestro/Maestro-like HEAT-repeats" evidence="8">
    <location>
        <begin position="1394"/>
        <end position="1500"/>
    </location>
</feature>
<gene>
    <name evidence="10" type="ORF">HID58_063039</name>
</gene>